<keyword evidence="4" id="KW-1185">Reference proteome</keyword>
<dbReference type="Pfam" id="PF00702">
    <property type="entry name" value="Hydrolase"/>
    <property type="match status" value="1"/>
</dbReference>
<dbReference type="Gene3D" id="1.10.150.240">
    <property type="entry name" value="Putative phosphatase, domain 2"/>
    <property type="match status" value="1"/>
</dbReference>
<sequence length="233" mass="25021">MAALPRPKALVFDLNGTLFPAEAAAAQFRQLGLPSSAVDLWFSRVLRDGFAAQLAGSFLPFRHWAGYHLGCLLAAHPQASKLAGEEAVQRVLGAWATADLFPDVPPALRDMHAGGYRLCVLTNGSADAVARPVLSKAGVEGCFEKLLDINMANAWKPSPASYAYAVQQLGLTPEEVMMVASHPWDVHGALQAGLQGAYVQRNAWEPHLMPAGCPQPRLVSRDFAELADQLAKL</sequence>
<keyword evidence="2" id="KW-0378">Hydrolase</keyword>
<proteinExistence type="inferred from homology"/>
<accession>A0A2P6VQM9</accession>
<dbReference type="SFLD" id="SFLDS00003">
    <property type="entry name" value="Haloacid_Dehalogenase"/>
    <property type="match status" value="1"/>
</dbReference>
<dbReference type="InterPro" id="IPR023214">
    <property type="entry name" value="HAD_sf"/>
</dbReference>
<dbReference type="NCBIfam" id="TIGR01428">
    <property type="entry name" value="HAD_type_II"/>
    <property type="match status" value="1"/>
</dbReference>
<reference evidence="3 4" key="1">
    <citation type="journal article" date="2018" name="Plant J.">
        <title>Genome sequences of Chlorella sorokiniana UTEX 1602 and Micractinium conductrix SAG 241.80: implications to maltose excretion by a green alga.</title>
        <authorList>
            <person name="Arriola M.B."/>
            <person name="Velmurugan N."/>
            <person name="Zhang Y."/>
            <person name="Plunkett M.H."/>
            <person name="Hondzo H."/>
            <person name="Barney B.M."/>
        </authorList>
    </citation>
    <scope>NUCLEOTIDE SEQUENCE [LARGE SCALE GENOMIC DNA]</scope>
    <source>
        <strain evidence="3 4">SAG 241.80</strain>
    </source>
</reference>
<dbReference type="PANTHER" id="PTHR43316">
    <property type="entry name" value="HYDROLASE, HALOACID DELAHOGENASE-RELATED"/>
    <property type="match status" value="1"/>
</dbReference>
<dbReference type="InterPro" id="IPR036412">
    <property type="entry name" value="HAD-like_sf"/>
</dbReference>
<protein>
    <submittedName>
        <fullName evidence="3">Dehalogenase</fullName>
    </submittedName>
</protein>
<dbReference type="InterPro" id="IPR023198">
    <property type="entry name" value="PGP-like_dom2"/>
</dbReference>
<dbReference type="InterPro" id="IPR006328">
    <property type="entry name" value="2-HAD"/>
</dbReference>
<dbReference type="Gene3D" id="3.40.50.1000">
    <property type="entry name" value="HAD superfamily/HAD-like"/>
    <property type="match status" value="1"/>
</dbReference>
<dbReference type="GO" id="GO:0019120">
    <property type="term" value="F:hydrolase activity, acting on acid halide bonds, in C-halide compounds"/>
    <property type="evidence" value="ECO:0007669"/>
    <property type="project" value="InterPro"/>
</dbReference>
<evidence type="ECO:0000256" key="1">
    <source>
        <dbReference type="ARBA" id="ARBA00008106"/>
    </source>
</evidence>
<evidence type="ECO:0000256" key="2">
    <source>
        <dbReference type="ARBA" id="ARBA00022801"/>
    </source>
</evidence>
<evidence type="ECO:0000313" key="3">
    <source>
        <dbReference type="EMBL" id="PSC76404.1"/>
    </source>
</evidence>
<dbReference type="EMBL" id="LHPF02000001">
    <property type="protein sequence ID" value="PSC76404.1"/>
    <property type="molecule type" value="Genomic_DNA"/>
</dbReference>
<dbReference type="InterPro" id="IPR006439">
    <property type="entry name" value="HAD-SF_hydro_IA"/>
</dbReference>
<name>A0A2P6VQM9_9CHLO</name>
<dbReference type="InterPro" id="IPR051540">
    <property type="entry name" value="S-2-haloacid_dehalogenase"/>
</dbReference>
<dbReference type="OrthoDB" id="40579at2759"/>
<evidence type="ECO:0000313" key="4">
    <source>
        <dbReference type="Proteomes" id="UP000239649"/>
    </source>
</evidence>
<comment type="similarity">
    <text evidence="1">Belongs to the HAD-like hydrolase superfamily. S-2-haloalkanoic acid dehalogenase family.</text>
</comment>
<dbReference type="PANTHER" id="PTHR43316:SF3">
    <property type="entry name" value="HALOACID DEHALOGENASE, TYPE II (AFU_ORTHOLOGUE AFUA_2G07750)-RELATED"/>
    <property type="match status" value="1"/>
</dbReference>
<dbReference type="AlphaFoldDB" id="A0A2P6VQM9"/>
<dbReference type="PRINTS" id="PR00413">
    <property type="entry name" value="HADHALOGNASE"/>
</dbReference>
<dbReference type="NCBIfam" id="TIGR01493">
    <property type="entry name" value="HAD-SF-IA-v2"/>
    <property type="match status" value="1"/>
</dbReference>
<gene>
    <name evidence="3" type="primary">g616</name>
    <name evidence="3" type="ORF">C2E20_0616</name>
</gene>
<dbReference type="Proteomes" id="UP000239649">
    <property type="component" value="Unassembled WGS sequence"/>
</dbReference>
<comment type="caution">
    <text evidence="3">The sequence shown here is derived from an EMBL/GenBank/DDBJ whole genome shotgun (WGS) entry which is preliminary data.</text>
</comment>
<organism evidence="3 4">
    <name type="scientific">Micractinium conductrix</name>
    <dbReference type="NCBI Taxonomy" id="554055"/>
    <lineage>
        <taxon>Eukaryota</taxon>
        <taxon>Viridiplantae</taxon>
        <taxon>Chlorophyta</taxon>
        <taxon>core chlorophytes</taxon>
        <taxon>Trebouxiophyceae</taxon>
        <taxon>Chlorellales</taxon>
        <taxon>Chlorellaceae</taxon>
        <taxon>Chlorella clade</taxon>
        <taxon>Micractinium</taxon>
    </lineage>
</organism>
<dbReference type="STRING" id="554055.A0A2P6VQM9"/>
<dbReference type="SFLD" id="SFLDG01129">
    <property type="entry name" value="C1.5:_HAD__Beta-PGM__Phosphata"/>
    <property type="match status" value="1"/>
</dbReference>
<dbReference type="SUPFAM" id="SSF56784">
    <property type="entry name" value="HAD-like"/>
    <property type="match status" value="1"/>
</dbReference>